<evidence type="ECO:0000313" key="5">
    <source>
        <dbReference type="EMBL" id="KAL3426946.1"/>
    </source>
</evidence>
<feature type="compositionally biased region" description="Basic residues" evidence="3">
    <location>
        <begin position="293"/>
        <end position="306"/>
    </location>
</feature>
<dbReference type="Pfam" id="PF15612">
    <property type="entry name" value="WHIM1"/>
    <property type="match status" value="1"/>
</dbReference>
<dbReference type="InterPro" id="IPR028942">
    <property type="entry name" value="WHIM1_dom"/>
</dbReference>
<name>A0ABR4PUF2_9HELO</name>
<protein>
    <recommendedName>
        <fullName evidence="4">WHIM1 domain-containing protein</fullName>
    </recommendedName>
</protein>
<accession>A0ABR4PUF2</accession>
<comment type="caution">
    <text evidence="5">The sequence shown here is derived from an EMBL/GenBank/DDBJ whole genome shotgun (WGS) entry which is preliminary data.</text>
</comment>
<evidence type="ECO:0000259" key="4">
    <source>
        <dbReference type="Pfam" id="PF15612"/>
    </source>
</evidence>
<feature type="region of interest" description="Disordered" evidence="3">
    <location>
        <begin position="1"/>
        <end position="58"/>
    </location>
</feature>
<keyword evidence="2" id="KW-0539">Nucleus</keyword>
<feature type="region of interest" description="Disordered" evidence="3">
    <location>
        <begin position="286"/>
        <end position="589"/>
    </location>
</feature>
<evidence type="ECO:0000256" key="1">
    <source>
        <dbReference type="ARBA" id="ARBA00004123"/>
    </source>
</evidence>
<evidence type="ECO:0000256" key="2">
    <source>
        <dbReference type="ARBA" id="ARBA00023242"/>
    </source>
</evidence>
<dbReference type="PANTHER" id="PTHR42107:SF1">
    <property type="entry name" value="WHIM1 DOMAIN-CONTAINING PROTEIN"/>
    <property type="match status" value="1"/>
</dbReference>
<dbReference type="EMBL" id="JBFCZG010000001">
    <property type="protein sequence ID" value="KAL3426946.1"/>
    <property type="molecule type" value="Genomic_DNA"/>
</dbReference>
<feature type="domain" description="WHIM1" evidence="4">
    <location>
        <begin position="145"/>
        <end position="189"/>
    </location>
</feature>
<reference evidence="5 6" key="1">
    <citation type="submission" date="2024-06" db="EMBL/GenBank/DDBJ databases">
        <title>Complete genome of Phlyctema vagabunda strain 19-DSS-EL-015.</title>
        <authorList>
            <person name="Fiorenzani C."/>
        </authorList>
    </citation>
    <scope>NUCLEOTIDE SEQUENCE [LARGE SCALE GENOMIC DNA]</scope>
    <source>
        <strain evidence="5 6">19-DSS-EL-015</strain>
    </source>
</reference>
<evidence type="ECO:0000256" key="3">
    <source>
        <dbReference type="SAM" id="MobiDB-lite"/>
    </source>
</evidence>
<keyword evidence="6" id="KW-1185">Reference proteome</keyword>
<gene>
    <name evidence="5" type="ORF">PVAG01_00455</name>
</gene>
<feature type="compositionally biased region" description="Acidic residues" evidence="3">
    <location>
        <begin position="443"/>
        <end position="488"/>
    </location>
</feature>
<feature type="compositionally biased region" description="Low complexity" evidence="3">
    <location>
        <begin position="397"/>
        <end position="430"/>
    </location>
</feature>
<organism evidence="5 6">
    <name type="scientific">Phlyctema vagabunda</name>
    <dbReference type="NCBI Taxonomy" id="108571"/>
    <lineage>
        <taxon>Eukaryota</taxon>
        <taxon>Fungi</taxon>
        <taxon>Dikarya</taxon>
        <taxon>Ascomycota</taxon>
        <taxon>Pezizomycotina</taxon>
        <taxon>Leotiomycetes</taxon>
        <taxon>Helotiales</taxon>
        <taxon>Dermateaceae</taxon>
        <taxon>Phlyctema</taxon>
    </lineage>
</organism>
<comment type="subcellular location">
    <subcellularLocation>
        <location evidence="1">Nucleus</location>
    </subcellularLocation>
</comment>
<feature type="compositionally biased region" description="Basic and acidic residues" evidence="3">
    <location>
        <begin position="41"/>
        <end position="54"/>
    </location>
</feature>
<evidence type="ECO:0000313" key="6">
    <source>
        <dbReference type="Proteomes" id="UP001629113"/>
    </source>
</evidence>
<proteinExistence type="predicted"/>
<feature type="compositionally biased region" description="Low complexity" evidence="3">
    <location>
        <begin position="1"/>
        <end position="11"/>
    </location>
</feature>
<feature type="compositionally biased region" description="Low complexity" evidence="3">
    <location>
        <begin position="339"/>
        <end position="356"/>
    </location>
</feature>
<dbReference type="PANTHER" id="PTHR42107">
    <property type="entry name" value="YALI0D24453P"/>
    <property type="match status" value="1"/>
</dbReference>
<dbReference type="Proteomes" id="UP001629113">
    <property type="component" value="Unassembled WGS sequence"/>
</dbReference>
<sequence>MSDSSDLSSVPSDDETDLQLEKKDGILKFFSKATPNKVKPKKESTPPRKREPSPPHDYVFEDNPDIAFIVMFRARFKDAFQKSLANFGPQELERSIVDTVPGEIAEQFLCALLGLLLNRKQDVKAGHYNRALEEAIQTHKSQWAKDWESKNPLSGGSTFTSMTPSQRLTLLRTLTLWSLSSSEAVKGLITTSYKQNRHEDDLNQPLSVQPWGSDGDKRRYFLIEGLDDTHFRVYRESNHTAIKRTWWSVAGNIDELKALSEKLTHDDGGQKARTLSAKMLAAVPRFEATEEKRKRREYRQARKQQFKRPEIGQSMYEGRTRGKRMRYTYSEDEDEGESYSDATTSRRSTRNTGTHTPAEGLGQPTVTLSGRQVKPRQGGEYGESILGGAQTRTATASVSGGNSEEPENNELNGTRPKRGAAAAASRGWASKGRHIEGYNSVDEMSDEDEDDASEQDYGDDEEEDDNVPIESDVDDVDDLSDEDDEVVEADEKKSMIVKLQLKTPTPEKKKSTIKINMNRLTESPKKERDGSPQPPVKESNDSHTEPTEPIDMTPQSPVKQALPSPWSPSLATRGSPEKSAAFPASINVG</sequence>